<reference evidence="2 3" key="1">
    <citation type="submission" date="2015-11" db="EMBL/GenBank/DDBJ databases">
        <title>Genomic analysis of 38 Legionella species identifies large and diverse effector repertoires.</title>
        <authorList>
            <person name="Burstein D."/>
            <person name="Amaro F."/>
            <person name="Zusman T."/>
            <person name="Lifshitz Z."/>
            <person name="Cohen O."/>
            <person name="Gilbert J.A."/>
            <person name="Pupko T."/>
            <person name="Shuman H.A."/>
            <person name="Segal G."/>
        </authorList>
    </citation>
    <scope>NUCLEOTIDE SEQUENCE [LARGE SCALE GENOMIC DNA]</scope>
    <source>
        <strain evidence="2 3">ATCC 43878</strain>
    </source>
</reference>
<proteinExistence type="predicted"/>
<dbReference type="PATRIC" id="fig|29422.6.peg.1677"/>
<dbReference type="EMBL" id="LNXV01000011">
    <property type="protein sequence ID" value="KTC84224.1"/>
    <property type="molecule type" value="Genomic_DNA"/>
</dbReference>
<protein>
    <submittedName>
        <fullName evidence="2">Uncharacterized protein</fullName>
    </submittedName>
</protein>
<evidence type="ECO:0000256" key="1">
    <source>
        <dbReference type="SAM" id="Coils"/>
    </source>
</evidence>
<gene>
    <name evidence="2" type="ORF">Lbru_1585</name>
</gene>
<accession>A0A0W0SLG9</accession>
<evidence type="ECO:0000313" key="3">
    <source>
        <dbReference type="Proteomes" id="UP000054742"/>
    </source>
</evidence>
<keyword evidence="1" id="KW-0175">Coiled coil</keyword>
<comment type="caution">
    <text evidence="2">The sequence shown here is derived from an EMBL/GenBank/DDBJ whole genome shotgun (WGS) entry which is preliminary data.</text>
</comment>
<name>A0A0W0SLG9_9GAMM</name>
<dbReference type="OrthoDB" id="5653416at2"/>
<dbReference type="RefSeq" id="WP_058441649.1">
    <property type="nucleotide sequence ID" value="NZ_CAAAHU010000003.1"/>
</dbReference>
<keyword evidence="3" id="KW-1185">Reference proteome</keyword>
<sequence>MKANLTDYISTFAAFDPTFDALKTNPLTKIRQIYQATKIFLASLEKQSTNFPELKEIRTKIADLNDFFADMILEQTNGALKLAEDANLQVAKSRNKFGHVLAKKIIKNPDEFLESIEEFLDAAKKQINQAQQTTLDEKKKLDEVDLTLLTNSMVSLGFQDRFFGGATNINAKTERSNVSLFANRDFQDLASPTVKIEGRDELLNTVAMLQKFVDITYALDNKFGFSSEEPSISYSQTL</sequence>
<dbReference type="Proteomes" id="UP000054742">
    <property type="component" value="Unassembled WGS sequence"/>
</dbReference>
<dbReference type="AlphaFoldDB" id="A0A0W0SLG9"/>
<organism evidence="2 3">
    <name type="scientific">Legionella brunensis</name>
    <dbReference type="NCBI Taxonomy" id="29422"/>
    <lineage>
        <taxon>Bacteria</taxon>
        <taxon>Pseudomonadati</taxon>
        <taxon>Pseudomonadota</taxon>
        <taxon>Gammaproteobacteria</taxon>
        <taxon>Legionellales</taxon>
        <taxon>Legionellaceae</taxon>
        <taxon>Legionella</taxon>
    </lineage>
</organism>
<evidence type="ECO:0000313" key="2">
    <source>
        <dbReference type="EMBL" id="KTC84224.1"/>
    </source>
</evidence>
<feature type="coiled-coil region" evidence="1">
    <location>
        <begin position="113"/>
        <end position="140"/>
    </location>
</feature>